<sequence>MILIQCIENVYGETVSAESDFMEERLLFKVDHFYIADQDEDGHLITQDEEGEPHIVADNHQFLSSDSWFSLHFKLA</sequence>
<reference evidence="1 2" key="1">
    <citation type="submission" date="2021-01" db="EMBL/GenBank/DDBJ databases">
        <title>Genomic Encyclopedia of Type Strains, Phase IV (KMG-IV): sequencing the most valuable type-strain genomes for metagenomic binning, comparative biology and taxonomic classification.</title>
        <authorList>
            <person name="Goeker M."/>
        </authorList>
    </citation>
    <scope>NUCLEOTIDE SEQUENCE [LARGE SCALE GENOMIC DNA]</scope>
    <source>
        <strain evidence="1 2">DSM 100968</strain>
    </source>
</reference>
<dbReference type="RefSeq" id="WP_205007583.1">
    <property type="nucleotide sequence ID" value="NZ_CBCRXA010000017.1"/>
</dbReference>
<gene>
    <name evidence="1" type="ORF">JOC27_002514</name>
</gene>
<dbReference type="EMBL" id="JAFBEV010000032">
    <property type="protein sequence ID" value="MBM7659038.1"/>
    <property type="molecule type" value="Genomic_DNA"/>
</dbReference>
<evidence type="ECO:0000313" key="2">
    <source>
        <dbReference type="Proteomes" id="UP000823201"/>
    </source>
</evidence>
<accession>A0ABS2QBD1</accession>
<keyword evidence="2" id="KW-1185">Reference proteome</keyword>
<name>A0ABS2QBD1_9BACL</name>
<evidence type="ECO:0000313" key="1">
    <source>
        <dbReference type="EMBL" id="MBM7659038.1"/>
    </source>
</evidence>
<dbReference type="Proteomes" id="UP000823201">
    <property type="component" value="Unassembled WGS sequence"/>
</dbReference>
<comment type="caution">
    <text evidence="1">The sequence shown here is derived from an EMBL/GenBank/DDBJ whole genome shotgun (WGS) entry which is preliminary data.</text>
</comment>
<protein>
    <submittedName>
        <fullName evidence="1">Uncharacterized protein</fullName>
    </submittedName>
</protein>
<organism evidence="1 2">
    <name type="scientific">Sporolactobacillus spathodeae</name>
    <dbReference type="NCBI Taxonomy" id="1465502"/>
    <lineage>
        <taxon>Bacteria</taxon>
        <taxon>Bacillati</taxon>
        <taxon>Bacillota</taxon>
        <taxon>Bacilli</taxon>
        <taxon>Bacillales</taxon>
        <taxon>Sporolactobacillaceae</taxon>
        <taxon>Sporolactobacillus</taxon>
    </lineage>
</organism>
<proteinExistence type="predicted"/>